<comment type="similarity">
    <text evidence="1">Belongs to the SDA1 family.</text>
</comment>
<comment type="subcellular location">
    <subcellularLocation>
        <location evidence="1">Nucleus</location>
        <location evidence="1">Nucleolus</location>
    </subcellularLocation>
</comment>
<dbReference type="GO" id="GO:0042273">
    <property type="term" value="P:ribosomal large subunit biogenesis"/>
    <property type="evidence" value="ECO:0007669"/>
    <property type="project" value="UniProtKB-UniRule"/>
</dbReference>
<accession>A0A433Q5Q9</accession>
<gene>
    <name evidence="2" type="ORF">BC938DRAFT_472619</name>
</gene>
<dbReference type="AlphaFoldDB" id="A0A433Q5Q9"/>
<evidence type="ECO:0000313" key="2">
    <source>
        <dbReference type="EMBL" id="RUS25106.1"/>
    </source>
</evidence>
<proteinExistence type="inferred from homology"/>
<dbReference type="GO" id="GO:0015031">
    <property type="term" value="P:protein transport"/>
    <property type="evidence" value="ECO:0007669"/>
    <property type="project" value="UniProtKB-KW"/>
</dbReference>
<evidence type="ECO:0000313" key="3">
    <source>
        <dbReference type="Proteomes" id="UP000274822"/>
    </source>
</evidence>
<reference evidence="2 3" key="1">
    <citation type="journal article" date="2018" name="New Phytol.">
        <title>Phylogenomics of Endogonaceae and evolution of mycorrhizas within Mucoromycota.</title>
        <authorList>
            <person name="Chang Y."/>
            <person name="Desiro A."/>
            <person name="Na H."/>
            <person name="Sandor L."/>
            <person name="Lipzen A."/>
            <person name="Clum A."/>
            <person name="Barry K."/>
            <person name="Grigoriev I.V."/>
            <person name="Martin F.M."/>
            <person name="Stajich J.E."/>
            <person name="Smith M.E."/>
            <person name="Bonito G."/>
            <person name="Spatafora J.W."/>
        </authorList>
    </citation>
    <scope>NUCLEOTIDE SEQUENCE [LARGE SCALE GENOMIC DNA]</scope>
    <source>
        <strain evidence="2 3">AD002</strain>
    </source>
</reference>
<organism evidence="2 3">
    <name type="scientific">Jimgerdemannia flammicorona</name>
    <dbReference type="NCBI Taxonomy" id="994334"/>
    <lineage>
        <taxon>Eukaryota</taxon>
        <taxon>Fungi</taxon>
        <taxon>Fungi incertae sedis</taxon>
        <taxon>Mucoromycota</taxon>
        <taxon>Mucoromycotina</taxon>
        <taxon>Endogonomycetes</taxon>
        <taxon>Endogonales</taxon>
        <taxon>Endogonaceae</taxon>
        <taxon>Jimgerdemannia</taxon>
    </lineage>
</organism>
<keyword evidence="1" id="KW-0539">Nucleus</keyword>
<dbReference type="EMBL" id="RBNJ01013919">
    <property type="protein sequence ID" value="RUS25106.1"/>
    <property type="molecule type" value="Genomic_DNA"/>
</dbReference>
<keyword evidence="1" id="KW-0690">Ribosome biogenesis</keyword>
<name>A0A433Q5Q9_9FUNG</name>
<keyword evidence="1" id="KW-0813">Transport</keyword>
<dbReference type="Proteomes" id="UP000274822">
    <property type="component" value="Unassembled WGS sequence"/>
</dbReference>
<sequence>MDATLLQDLTEYKSHHDKGFMFVSRSLITVFREVNPELLKRKDRRKAVSISLKDLRNRTAGSVQERDGRRCRDGG</sequence>
<dbReference type="PANTHER" id="PTHR12730">
    <property type="entry name" value="HSDA/SDA1-RELATED"/>
    <property type="match status" value="1"/>
</dbReference>
<comment type="caution">
    <text evidence="2">The sequence shown here is derived from an EMBL/GenBank/DDBJ whole genome shotgun (WGS) entry which is preliminary data.</text>
</comment>
<dbReference type="PANTHER" id="PTHR12730:SF0">
    <property type="entry name" value="PROTEIN SDA1 HOMOLOG"/>
    <property type="match status" value="1"/>
</dbReference>
<comment type="function">
    <text evidence="1">Required for 60S pre-ribosomal subunits export to the cytoplasm.</text>
</comment>
<protein>
    <recommendedName>
        <fullName evidence="1">Protein SDA1</fullName>
    </recommendedName>
</protein>
<dbReference type="InterPro" id="IPR027312">
    <property type="entry name" value="Sda1"/>
</dbReference>
<dbReference type="GO" id="GO:0000055">
    <property type="term" value="P:ribosomal large subunit export from nucleus"/>
    <property type="evidence" value="ECO:0007669"/>
    <property type="project" value="UniProtKB-UniRule"/>
</dbReference>
<keyword evidence="1" id="KW-0653">Protein transport</keyword>
<keyword evidence="3" id="KW-1185">Reference proteome</keyword>
<dbReference type="GO" id="GO:0005730">
    <property type="term" value="C:nucleolus"/>
    <property type="evidence" value="ECO:0007669"/>
    <property type="project" value="UniProtKB-SubCell"/>
</dbReference>
<evidence type="ECO:0000256" key="1">
    <source>
        <dbReference type="RuleBase" id="RU365057"/>
    </source>
</evidence>